<evidence type="ECO:0000313" key="3">
    <source>
        <dbReference type="Proteomes" id="UP000250245"/>
    </source>
</evidence>
<dbReference type="EMBL" id="UASJ01000001">
    <property type="protein sequence ID" value="SQB65091.1"/>
    <property type="molecule type" value="Genomic_DNA"/>
</dbReference>
<dbReference type="AlphaFoldDB" id="A0A2X2YQB8"/>
<reference evidence="2 3" key="1">
    <citation type="submission" date="2018-06" db="EMBL/GenBank/DDBJ databases">
        <authorList>
            <consortium name="Pathogen Informatics"/>
            <person name="Doyle S."/>
        </authorList>
    </citation>
    <scope>NUCLEOTIDE SEQUENCE [LARGE SCALE GENOMIC DNA]</scope>
    <source>
        <strain evidence="2 3">NCTC11820</strain>
    </source>
</reference>
<evidence type="ECO:0000313" key="2">
    <source>
        <dbReference type="EMBL" id="SQB65091.1"/>
    </source>
</evidence>
<sequence length="133" mass="14912">MTPINHIENLRQIFANIRQNLTELNRELEATETDLLYWMESGVEADYMLTTETDNDTQPTLPEQDPVEPVSEPVELVSLEDARGELAEISRAGFTDDIKALIRAQGKVKLSELSLEQVNEVLISAREAANATQ</sequence>
<organism evidence="2 3">
    <name type="scientific">Mobiluncus curtisii</name>
    <dbReference type="NCBI Taxonomy" id="2051"/>
    <lineage>
        <taxon>Bacteria</taxon>
        <taxon>Bacillati</taxon>
        <taxon>Actinomycetota</taxon>
        <taxon>Actinomycetes</taxon>
        <taxon>Actinomycetales</taxon>
        <taxon>Actinomycetaceae</taxon>
        <taxon>Mobiluncus</taxon>
    </lineage>
</organism>
<proteinExistence type="predicted"/>
<feature type="coiled-coil region" evidence="1">
    <location>
        <begin position="7"/>
        <end position="34"/>
    </location>
</feature>
<dbReference type="Proteomes" id="UP000250245">
    <property type="component" value="Unassembled WGS sequence"/>
</dbReference>
<gene>
    <name evidence="2" type="ORF">NCTC11820_01333</name>
</gene>
<dbReference type="RefSeq" id="WP_013189261.1">
    <property type="nucleotide sequence ID" value="NZ_CP068112.1"/>
</dbReference>
<accession>A0A2X2YQB8</accession>
<protein>
    <submittedName>
        <fullName evidence="2">Uncharacterized protein</fullName>
    </submittedName>
</protein>
<keyword evidence="1" id="KW-0175">Coiled coil</keyword>
<name>A0A2X2YQB8_9ACTO</name>
<dbReference type="GeneID" id="55565382"/>
<evidence type="ECO:0000256" key="1">
    <source>
        <dbReference type="SAM" id="Coils"/>
    </source>
</evidence>